<evidence type="ECO:0000256" key="1">
    <source>
        <dbReference type="ARBA" id="ARBA00023125"/>
    </source>
</evidence>
<evidence type="ECO:0000259" key="3">
    <source>
        <dbReference type="PROSITE" id="PS51253"/>
    </source>
</evidence>
<gene>
    <name evidence="4" type="ORF">ACHHYP_20037</name>
</gene>
<protein>
    <recommendedName>
        <fullName evidence="3">HTH CENPB-type domain-containing protein</fullName>
    </recommendedName>
</protein>
<comment type="caution">
    <text evidence="4">The sequence shown here is derived from an EMBL/GenBank/DDBJ whole genome shotgun (WGS) entry which is preliminary data.</text>
</comment>
<reference evidence="4 5" key="1">
    <citation type="journal article" date="2014" name="Genome Biol. Evol.">
        <title>The secreted proteins of Achlya hypogyna and Thraustotheca clavata identify the ancestral oomycete secretome and reveal gene acquisitions by horizontal gene transfer.</title>
        <authorList>
            <person name="Misner I."/>
            <person name="Blouin N."/>
            <person name="Leonard G."/>
            <person name="Richards T.A."/>
            <person name="Lane C.E."/>
        </authorList>
    </citation>
    <scope>NUCLEOTIDE SEQUENCE [LARGE SCALE GENOMIC DNA]</scope>
    <source>
        <strain evidence="4 5">ATCC 48635</strain>
    </source>
</reference>
<dbReference type="AlphaFoldDB" id="A0A1V9ZA20"/>
<dbReference type="PROSITE" id="PS51253">
    <property type="entry name" value="HTH_CENPB"/>
    <property type="match status" value="1"/>
</dbReference>
<evidence type="ECO:0000313" key="5">
    <source>
        <dbReference type="Proteomes" id="UP000243579"/>
    </source>
</evidence>
<name>A0A1V9ZA20_ACHHY</name>
<accession>A0A1V9ZA20</accession>
<keyword evidence="1" id="KW-0238">DNA-binding</keyword>
<dbReference type="STRING" id="1202772.A0A1V9ZA20"/>
<proteinExistence type="predicted"/>
<evidence type="ECO:0000256" key="2">
    <source>
        <dbReference type="SAM" id="MobiDB-lite"/>
    </source>
</evidence>
<dbReference type="Pfam" id="PF03221">
    <property type="entry name" value="HTH_Tnp_Tc5"/>
    <property type="match status" value="1"/>
</dbReference>
<dbReference type="SUPFAM" id="SSF46689">
    <property type="entry name" value="Homeodomain-like"/>
    <property type="match status" value="1"/>
</dbReference>
<dbReference type="InterPro" id="IPR006600">
    <property type="entry name" value="HTH_CenpB_DNA-bd_dom"/>
</dbReference>
<dbReference type="OrthoDB" id="74616at2759"/>
<dbReference type="EMBL" id="JNBR01000349">
    <property type="protein sequence ID" value="OQR94856.1"/>
    <property type="molecule type" value="Genomic_DNA"/>
</dbReference>
<dbReference type="Proteomes" id="UP000243579">
    <property type="component" value="Unassembled WGS sequence"/>
</dbReference>
<evidence type="ECO:0000313" key="4">
    <source>
        <dbReference type="EMBL" id="OQR94856.1"/>
    </source>
</evidence>
<sequence>MTGKKKRYNAEELEAAVRAYVAGTKLREVHQKYPHIPERTITNRANKLVNDVQLQKPGPAPVLSVPIENDIATWIVEMQNNGFHVSRQMVLSKANEVYHASNRAAPPSGYLGDGWLKRFMERHPDLTLRDAKGTKRVRVPESPKPRPVLEPSAKRTATAAAKGDMAIDEKHAENKQAMEMAILKKTLRLKSIEVISATMLARQKLVEAGVPMDDIDKMLPLPPAEDAGLPLLPGPVI</sequence>
<dbReference type="SMART" id="SM00674">
    <property type="entry name" value="CENPB"/>
    <property type="match status" value="1"/>
</dbReference>
<feature type="domain" description="HTH CENPB-type" evidence="3">
    <location>
        <begin position="55"/>
        <end position="129"/>
    </location>
</feature>
<feature type="region of interest" description="Disordered" evidence="2">
    <location>
        <begin position="132"/>
        <end position="161"/>
    </location>
</feature>
<organism evidence="4 5">
    <name type="scientific">Achlya hypogyna</name>
    <name type="common">Oomycete</name>
    <name type="synonym">Protoachlya hypogyna</name>
    <dbReference type="NCBI Taxonomy" id="1202772"/>
    <lineage>
        <taxon>Eukaryota</taxon>
        <taxon>Sar</taxon>
        <taxon>Stramenopiles</taxon>
        <taxon>Oomycota</taxon>
        <taxon>Saprolegniomycetes</taxon>
        <taxon>Saprolegniales</taxon>
        <taxon>Achlyaceae</taxon>
        <taxon>Achlya</taxon>
    </lineage>
</organism>
<dbReference type="InterPro" id="IPR009057">
    <property type="entry name" value="Homeodomain-like_sf"/>
</dbReference>
<feature type="compositionally biased region" description="Basic and acidic residues" evidence="2">
    <location>
        <begin position="132"/>
        <end position="144"/>
    </location>
</feature>
<dbReference type="GO" id="GO:0003677">
    <property type="term" value="F:DNA binding"/>
    <property type="evidence" value="ECO:0007669"/>
    <property type="project" value="UniProtKB-KW"/>
</dbReference>
<keyword evidence="5" id="KW-1185">Reference proteome</keyword>
<dbReference type="Gene3D" id="1.10.10.60">
    <property type="entry name" value="Homeodomain-like"/>
    <property type="match status" value="1"/>
</dbReference>